<dbReference type="Gene3D" id="1.10.600.10">
    <property type="entry name" value="Farnesyl Diphosphate Synthase"/>
    <property type="match status" value="1"/>
</dbReference>
<keyword evidence="3 6" id="KW-0808">Transferase</keyword>
<accession>A0A2S6I487</accession>
<comment type="similarity">
    <text evidence="2 6">Belongs to the FPP/GGPP synthase family.</text>
</comment>
<dbReference type="PROSITE" id="PS00723">
    <property type="entry name" value="POLYPRENYL_SYNTHASE_1"/>
    <property type="match status" value="1"/>
</dbReference>
<reference evidence="7 8" key="1">
    <citation type="submission" date="2018-02" db="EMBL/GenBank/DDBJ databases">
        <title>Genomic Encyclopedia of Archaeal and Bacterial Type Strains, Phase II (KMG-II): from individual species to whole genera.</title>
        <authorList>
            <person name="Goeker M."/>
        </authorList>
    </citation>
    <scope>NUCLEOTIDE SEQUENCE [LARGE SCALE GENOMIC DNA]</scope>
    <source>
        <strain evidence="7 8">DSM 29526</strain>
    </source>
</reference>
<comment type="caution">
    <text evidence="7">The sequence shown here is derived from an EMBL/GenBank/DDBJ whole genome shotgun (WGS) entry which is preliminary data.</text>
</comment>
<protein>
    <submittedName>
        <fullName evidence="7">Geranylgeranyl diphosphate synthase type II</fullName>
    </submittedName>
</protein>
<keyword evidence="5" id="KW-0460">Magnesium</keyword>
<dbReference type="InterPro" id="IPR008949">
    <property type="entry name" value="Isoprenoid_synthase_dom_sf"/>
</dbReference>
<dbReference type="PANTHER" id="PTHR12001">
    <property type="entry name" value="GERANYLGERANYL PYROPHOSPHATE SYNTHASE"/>
    <property type="match status" value="1"/>
</dbReference>
<dbReference type="SFLD" id="SFLDG01017">
    <property type="entry name" value="Polyprenyl_Transferase_Like"/>
    <property type="match status" value="1"/>
</dbReference>
<dbReference type="RefSeq" id="WP_104420460.1">
    <property type="nucleotide sequence ID" value="NZ_PTJC01000006.1"/>
</dbReference>
<evidence type="ECO:0000256" key="5">
    <source>
        <dbReference type="ARBA" id="ARBA00022842"/>
    </source>
</evidence>
<evidence type="ECO:0000256" key="4">
    <source>
        <dbReference type="ARBA" id="ARBA00022723"/>
    </source>
</evidence>
<evidence type="ECO:0000313" key="7">
    <source>
        <dbReference type="EMBL" id="PPK85988.1"/>
    </source>
</evidence>
<proteinExistence type="inferred from homology"/>
<evidence type="ECO:0000256" key="3">
    <source>
        <dbReference type="ARBA" id="ARBA00022679"/>
    </source>
</evidence>
<evidence type="ECO:0000256" key="1">
    <source>
        <dbReference type="ARBA" id="ARBA00001946"/>
    </source>
</evidence>
<dbReference type="PANTHER" id="PTHR12001:SF85">
    <property type="entry name" value="SHORT CHAIN ISOPRENYL DIPHOSPHATE SYNTHASE"/>
    <property type="match status" value="1"/>
</dbReference>
<sequence>MPYRQLPQIQDLHRRFLDRLQHAQDDKEPRGLYEPIEYILSIGGKRVRPLLALIAARMFGDGEGLRAGMPVAMAVEVFHNFTLLHDDIMDESPLRRGQPTVHRKWDTNTAILSGDLMLIQAYGHLAESADPSRIPVLLNTFNRVATGVCEGQQFDVDFERKHHVTIEEYLRMIELKTAVLLGGALEMGALAAGAGQEDADHLYAFGRLTGLAFQLHDDLLDTFGEGAETGKLTGNDIIRNKKTFLYIKTLEALDAGEREELVHWFSHTPEDPAPKVARVTEMMRLRGIPELVAELRDDFQRDAYDHLEAVTGDSGWKAVLRAVAEGLLQRAS</sequence>
<organism evidence="7 8">
    <name type="scientific">Neolewinella xylanilytica</name>
    <dbReference type="NCBI Taxonomy" id="1514080"/>
    <lineage>
        <taxon>Bacteria</taxon>
        <taxon>Pseudomonadati</taxon>
        <taxon>Bacteroidota</taxon>
        <taxon>Saprospiria</taxon>
        <taxon>Saprospirales</taxon>
        <taxon>Lewinellaceae</taxon>
        <taxon>Neolewinella</taxon>
    </lineage>
</organism>
<comment type="cofactor">
    <cofactor evidence="1">
        <name>Mg(2+)</name>
        <dbReference type="ChEBI" id="CHEBI:18420"/>
    </cofactor>
</comment>
<evidence type="ECO:0000313" key="8">
    <source>
        <dbReference type="Proteomes" id="UP000237662"/>
    </source>
</evidence>
<dbReference type="EMBL" id="PTJC01000006">
    <property type="protein sequence ID" value="PPK85988.1"/>
    <property type="molecule type" value="Genomic_DNA"/>
</dbReference>
<dbReference type="SFLD" id="SFLDS00005">
    <property type="entry name" value="Isoprenoid_Synthase_Type_I"/>
    <property type="match status" value="1"/>
</dbReference>
<dbReference type="Pfam" id="PF00348">
    <property type="entry name" value="polyprenyl_synt"/>
    <property type="match status" value="1"/>
</dbReference>
<dbReference type="GO" id="GO:0004659">
    <property type="term" value="F:prenyltransferase activity"/>
    <property type="evidence" value="ECO:0007669"/>
    <property type="project" value="InterPro"/>
</dbReference>
<dbReference type="GO" id="GO:0046872">
    <property type="term" value="F:metal ion binding"/>
    <property type="evidence" value="ECO:0007669"/>
    <property type="project" value="UniProtKB-KW"/>
</dbReference>
<gene>
    <name evidence="7" type="ORF">CLV84_2904</name>
</gene>
<dbReference type="GO" id="GO:0008299">
    <property type="term" value="P:isoprenoid biosynthetic process"/>
    <property type="evidence" value="ECO:0007669"/>
    <property type="project" value="InterPro"/>
</dbReference>
<dbReference type="OrthoDB" id="9805316at2"/>
<dbReference type="InterPro" id="IPR033749">
    <property type="entry name" value="Polyprenyl_synt_CS"/>
</dbReference>
<keyword evidence="8" id="KW-1185">Reference proteome</keyword>
<dbReference type="CDD" id="cd00685">
    <property type="entry name" value="Trans_IPPS_HT"/>
    <property type="match status" value="1"/>
</dbReference>
<evidence type="ECO:0000256" key="2">
    <source>
        <dbReference type="ARBA" id="ARBA00006706"/>
    </source>
</evidence>
<dbReference type="AlphaFoldDB" id="A0A2S6I487"/>
<evidence type="ECO:0000256" key="6">
    <source>
        <dbReference type="RuleBase" id="RU004466"/>
    </source>
</evidence>
<dbReference type="Proteomes" id="UP000237662">
    <property type="component" value="Unassembled WGS sequence"/>
</dbReference>
<dbReference type="SUPFAM" id="SSF48576">
    <property type="entry name" value="Terpenoid synthases"/>
    <property type="match status" value="1"/>
</dbReference>
<dbReference type="InterPro" id="IPR000092">
    <property type="entry name" value="Polyprenyl_synt"/>
</dbReference>
<keyword evidence="4" id="KW-0479">Metal-binding</keyword>
<name>A0A2S6I487_9BACT</name>